<evidence type="ECO:0000256" key="3">
    <source>
        <dbReference type="ARBA" id="ARBA00022448"/>
    </source>
</evidence>
<evidence type="ECO:0000256" key="10">
    <source>
        <dbReference type="ARBA" id="ARBA00023136"/>
    </source>
</evidence>
<name>A0A8T0A401_9BILA</name>
<evidence type="ECO:0000259" key="13">
    <source>
        <dbReference type="PROSITE" id="PS50929"/>
    </source>
</evidence>
<dbReference type="Gene3D" id="1.20.1560.10">
    <property type="entry name" value="ABC transporter type 1, transmembrane domain"/>
    <property type="match status" value="2"/>
</dbReference>
<feature type="transmembrane region" description="Helical" evidence="11">
    <location>
        <begin position="458"/>
        <end position="477"/>
    </location>
</feature>
<evidence type="ECO:0000256" key="5">
    <source>
        <dbReference type="ARBA" id="ARBA00022692"/>
    </source>
</evidence>
<feature type="transmembrane region" description="Helical" evidence="11">
    <location>
        <begin position="984"/>
        <end position="1011"/>
    </location>
</feature>
<feature type="transmembrane region" description="Helical" evidence="11">
    <location>
        <begin position="378"/>
        <end position="399"/>
    </location>
</feature>
<dbReference type="InterPro" id="IPR017871">
    <property type="entry name" value="ABC_transporter-like_CS"/>
</dbReference>
<keyword evidence="7" id="KW-0547">Nucleotide-binding</keyword>
<feature type="transmembrane region" description="Helical" evidence="11">
    <location>
        <begin position="77"/>
        <end position="96"/>
    </location>
</feature>
<dbReference type="GO" id="GO:0140359">
    <property type="term" value="F:ABC-type transporter activity"/>
    <property type="evidence" value="ECO:0007669"/>
    <property type="project" value="InterPro"/>
</dbReference>
<feature type="transmembrane region" description="Helical" evidence="11">
    <location>
        <begin position="141"/>
        <end position="162"/>
    </location>
</feature>
<comment type="caution">
    <text evidence="14">The sequence shown here is derived from an EMBL/GenBank/DDBJ whole genome shotgun (WGS) entry which is preliminary data.</text>
</comment>
<keyword evidence="6" id="KW-0677">Repeat</keyword>
<dbReference type="CDD" id="cd18595">
    <property type="entry name" value="ABC_6TM_MRP1_2_3_6_D1_like"/>
    <property type="match status" value="1"/>
</dbReference>
<keyword evidence="8" id="KW-0067">ATP-binding</keyword>
<evidence type="ECO:0008006" key="16">
    <source>
        <dbReference type="Google" id="ProtNLM"/>
    </source>
</evidence>
<feature type="transmembrane region" description="Helical" evidence="11">
    <location>
        <begin position="560"/>
        <end position="588"/>
    </location>
</feature>
<comment type="subcellular location">
    <subcellularLocation>
        <location evidence="1">Vacuole membrane</location>
        <topology evidence="1">Multi-pass membrane protein</topology>
    </subcellularLocation>
</comment>
<dbReference type="Proteomes" id="UP000605970">
    <property type="component" value="Unassembled WGS sequence"/>
</dbReference>
<dbReference type="InterPro" id="IPR027417">
    <property type="entry name" value="P-loop_NTPase"/>
</dbReference>
<dbReference type="PANTHER" id="PTHR24223:SF443">
    <property type="entry name" value="MULTIDRUG-RESISTANCE LIKE PROTEIN 1, ISOFORM I"/>
    <property type="match status" value="1"/>
</dbReference>
<dbReference type="SUPFAM" id="SSF52540">
    <property type="entry name" value="P-loop containing nucleoside triphosphate hydrolases"/>
    <property type="match status" value="2"/>
</dbReference>
<gene>
    <name evidence="14" type="ORF">Mgra_00000090</name>
</gene>
<dbReference type="InterPro" id="IPR036640">
    <property type="entry name" value="ABC1_TM_sf"/>
</dbReference>
<dbReference type="GO" id="GO:0000323">
    <property type="term" value="C:lytic vacuole"/>
    <property type="evidence" value="ECO:0007669"/>
    <property type="project" value="UniProtKB-ARBA"/>
</dbReference>
<proteinExistence type="inferred from homology"/>
<evidence type="ECO:0000256" key="11">
    <source>
        <dbReference type="SAM" id="Phobius"/>
    </source>
</evidence>
<dbReference type="InterPro" id="IPR003593">
    <property type="entry name" value="AAA+_ATPase"/>
</dbReference>
<dbReference type="PROSITE" id="PS50929">
    <property type="entry name" value="ABC_TM1F"/>
    <property type="match status" value="2"/>
</dbReference>
<feature type="transmembrane region" description="Helical" evidence="11">
    <location>
        <begin position="1036"/>
        <end position="1062"/>
    </location>
</feature>
<evidence type="ECO:0000256" key="6">
    <source>
        <dbReference type="ARBA" id="ARBA00022737"/>
    </source>
</evidence>
<reference evidence="14" key="1">
    <citation type="journal article" date="2020" name="Ecol. Evol.">
        <title>Genome structure and content of the rice root-knot nematode (Meloidogyne graminicola).</title>
        <authorList>
            <person name="Phan N.T."/>
            <person name="Danchin E.G.J."/>
            <person name="Klopp C."/>
            <person name="Perfus-Barbeoch L."/>
            <person name="Kozlowski D.K."/>
            <person name="Koutsovoulos G.D."/>
            <person name="Lopez-Roques C."/>
            <person name="Bouchez O."/>
            <person name="Zahm M."/>
            <person name="Besnard G."/>
            <person name="Bellafiore S."/>
        </authorList>
    </citation>
    <scope>NUCLEOTIDE SEQUENCE</scope>
    <source>
        <strain evidence="14">VN-18</strain>
    </source>
</reference>
<feature type="transmembrane region" description="Helical" evidence="11">
    <location>
        <begin position="483"/>
        <end position="503"/>
    </location>
</feature>
<feature type="transmembrane region" description="Helical" evidence="11">
    <location>
        <begin position="1226"/>
        <end position="1247"/>
    </location>
</feature>
<dbReference type="GO" id="GO:0016887">
    <property type="term" value="F:ATP hydrolysis activity"/>
    <property type="evidence" value="ECO:0007669"/>
    <property type="project" value="InterPro"/>
</dbReference>
<keyword evidence="4" id="KW-0926">Vacuole</keyword>
<dbReference type="CDD" id="cd03250">
    <property type="entry name" value="ABCC_MRP_domain1"/>
    <property type="match status" value="1"/>
</dbReference>
<feature type="transmembrane region" description="Helical" evidence="11">
    <location>
        <begin position="182"/>
        <end position="202"/>
    </location>
</feature>
<dbReference type="SUPFAM" id="SSF90123">
    <property type="entry name" value="ABC transporter transmembrane region"/>
    <property type="match status" value="2"/>
</dbReference>
<evidence type="ECO:0000313" key="14">
    <source>
        <dbReference type="EMBL" id="KAF7640262.1"/>
    </source>
</evidence>
<dbReference type="GO" id="GO:0005774">
    <property type="term" value="C:vacuolar membrane"/>
    <property type="evidence" value="ECO:0007669"/>
    <property type="project" value="UniProtKB-SubCell"/>
</dbReference>
<feature type="transmembrane region" description="Helical" evidence="11">
    <location>
        <begin position="1134"/>
        <end position="1153"/>
    </location>
</feature>
<dbReference type="EMBL" id="JABEBT010000001">
    <property type="protein sequence ID" value="KAF7640262.1"/>
    <property type="molecule type" value="Genomic_DNA"/>
</dbReference>
<dbReference type="CDD" id="cd18603">
    <property type="entry name" value="ABC_6TM_MRP1_2_3_6_D2_like"/>
    <property type="match status" value="1"/>
</dbReference>
<comment type="similarity">
    <text evidence="2">Belongs to the ABC transporter superfamily. ABCC family. Conjugate transporter (TC 3.A.1.208) subfamily.</text>
</comment>
<evidence type="ECO:0000313" key="15">
    <source>
        <dbReference type="Proteomes" id="UP000605970"/>
    </source>
</evidence>
<dbReference type="Pfam" id="PF00664">
    <property type="entry name" value="ABC_membrane"/>
    <property type="match status" value="3"/>
</dbReference>
<keyword evidence="10 11" id="KW-0472">Membrane</keyword>
<dbReference type="InterPro" id="IPR050173">
    <property type="entry name" value="ABC_transporter_C-like"/>
</dbReference>
<dbReference type="FunFam" id="3.40.50.300:FF:000997">
    <property type="entry name" value="Multidrug resistance-associated protein 1"/>
    <property type="match status" value="1"/>
</dbReference>
<evidence type="ECO:0000256" key="9">
    <source>
        <dbReference type="ARBA" id="ARBA00022989"/>
    </source>
</evidence>
<keyword evidence="5 11" id="KW-0812">Transmembrane</keyword>
<protein>
    <recommendedName>
        <fullName evidence="16">Multidrug resistance-associated protein</fullName>
    </recommendedName>
</protein>
<keyword evidence="9 11" id="KW-1133">Transmembrane helix</keyword>
<feature type="domain" description="ABC transmembrane type-1" evidence="13">
    <location>
        <begin position="344"/>
        <end position="627"/>
    </location>
</feature>
<feature type="transmembrane region" description="Helical" evidence="11">
    <location>
        <begin position="600"/>
        <end position="626"/>
    </location>
</feature>
<evidence type="ECO:0000256" key="2">
    <source>
        <dbReference type="ARBA" id="ARBA00009726"/>
    </source>
</evidence>
<dbReference type="Pfam" id="PF00005">
    <property type="entry name" value="ABC_tran"/>
    <property type="match status" value="2"/>
</dbReference>
<accession>A0A8T0A401</accession>
<organism evidence="14 15">
    <name type="scientific">Meloidogyne graminicola</name>
    <dbReference type="NCBI Taxonomy" id="189291"/>
    <lineage>
        <taxon>Eukaryota</taxon>
        <taxon>Metazoa</taxon>
        <taxon>Ecdysozoa</taxon>
        <taxon>Nematoda</taxon>
        <taxon>Chromadorea</taxon>
        <taxon>Rhabditida</taxon>
        <taxon>Tylenchina</taxon>
        <taxon>Tylenchomorpha</taxon>
        <taxon>Tylenchoidea</taxon>
        <taxon>Meloidogynidae</taxon>
        <taxon>Meloidogyninae</taxon>
        <taxon>Meloidogyne</taxon>
    </lineage>
</organism>
<dbReference type="FunFam" id="3.40.50.300:FF:000074">
    <property type="entry name" value="Multidrug resistance-associated protein 5 isoform 1"/>
    <property type="match status" value="1"/>
</dbReference>
<dbReference type="InterPro" id="IPR011527">
    <property type="entry name" value="ABC1_TM_dom"/>
</dbReference>
<feature type="transmembrane region" description="Helical" evidence="11">
    <location>
        <begin position="116"/>
        <end position="134"/>
    </location>
</feature>
<feature type="domain" description="ABC transporter" evidence="12">
    <location>
        <begin position="1296"/>
        <end position="1530"/>
    </location>
</feature>
<dbReference type="OrthoDB" id="6500128at2759"/>
<feature type="transmembrane region" description="Helical" evidence="11">
    <location>
        <begin position="39"/>
        <end position="57"/>
    </location>
</feature>
<keyword evidence="15" id="KW-1185">Reference proteome</keyword>
<dbReference type="PANTHER" id="PTHR24223">
    <property type="entry name" value="ATP-BINDING CASSETTE SUB-FAMILY C"/>
    <property type="match status" value="1"/>
</dbReference>
<dbReference type="PROSITE" id="PS50893">
    <property type="entry name" value="ABC_TRANSPORTER_2"/>
    <property type="match status" value="2"/>
</dbReference>
<evidence type="ECO:0000256" key="8">
    <source>
        <dbReference type="ARBA" id="ARBA00022840"/>
    </source>
</evidence>
<dbReference type="InterPro" id="IPR003439">
    <property type="entry name" value="ABC_transporter-like_ATP-bd"/>
</dbReference>
<dbReference type="Gene3D" id="3.40.50.300">
    <property type="entry name" value="P-loop containing nucleotide triphosphate hydrolases"/>
    <property type="match status" value="2"/>
</dbReference>
<dbReference type="SMART" id="SM00382">
    <property type="entry name" value="AAA"/>
    <property type="match status" value="2"/>
</dbReference>
<evidence type="ECO:0000256" key="1">
    <source>
        <dbReference type="ARBA" id="ARBA00004128"/>
    </source>
</evidence>
<keyword evidence="3" id="KW-0813">Transport</keyword>
<evidence type="ECO:0000256" key="4">
    <source>
        <dbReference type="ARBA" id="ARBA00022554"/>
    </source>
</evidence>
<dbReference type="GO" id="GO:0005524">
    <property type="term" value="F:ATP binding"/>
    <property type="evidence" value="ECO:0007669"/>
    <property type="project" value="UniProtKB-KW"/>
</dbReference>
<feature type="transmembrane region" description="Helical" evidence="11">
    <location>
        <begin position="1202"/>
        <end position="1220"/>
    </location>
</feature>
<evidence type="ECO:0000259" key="12">
    <source>
        <dbReference type="PROSITE" id="PS50893"/>
    </source>
</evidence>
<dbReference type="FunFam" id="1.20.1560.10:FF:000020">
    <property type="entry name" value="ABC metal ion transporter"/>
    <property type="match status" value="1"/>
</dbReference>
<dbReference type="CDD" id="cd03244">
    <property type="entry name" value="ABCC_MRP_domain2"/>
    <property type="match status" value="1"/>
</dbReference>
<dbReference type="PROSITE" id="PS00211">
    <property type="entry name" value="ABC_TRANSPORTER_1"/>
    <property type="match status" value="2"/>
</dbReference>
<sequence>MDLFCVNKNTPLFTNGSHFKNESYSNTIPRISDCYQQTTFYVLPAFFLFIFSPLVIYDFQKSTKGPLLKRTPTTLRIFLCGFLLVNVLVQIVYFSITNLELNSSNNLYGPLPVGKFLSLFLLAISLLLALILMLGCHKFGLATSGVLFNYWFLLAFCGIPRFREAIELWFGDNGTEKDHFASLLFILYYLFVLKILFVSCFADRSRTDEFSTEKTCPEPSVSFLNKILFWWFNSIARLGNMRALIVDDLWLLSERDKSKHLSTKFEKIREKQFNSYNKQKIKRKKVKTPFIKQNKNGIEETELLKKSTDNKSDNEYLTKTNIKENTSPPSLIWALFLTFKFPLFGAIFYKIIHDLLQFASPKLLDLLLQFMETPEANIWNGIGIAIGMFLLNFVQSMFIHQYFHIMFRVGMNIRSILTSSIYKKSLLLSSSARTKRTTGEIVNLMTVDIQRFQDMASWINFMWSAPFQVLLSLFFLFQLLGVSVIAGLICLIAFIPINTKLTLAMRSYQQKQMTLKDERLKFMNEILNGIKVFKLYAWEESIEDRILAIRKKELLILRRIAYLNAISSMAWSCAPFLVAVSTFSAYLWLDPSNNVLTPRITFVALSYFNILRFPLAIFPMVGSQAVQCNVSNKRLKTFLAEDELNSLPTINNNTFGYSSISIALRNASFSWSEEEPILLKNLNIEIKRGSLVAIVGRIGAGKSSLLSAILGEMYCKSGTVEIDGKVAYVPQQAWIQNMSLKENILFGNTFNKQLYDIVIDTCSLQQDLDSLPGGDSIEIGEKGINLSGGQKQRISLARAAYQDSDIYFLDDPLSAVDSHVGKHIFDKLISSENGLLKTKTRVLVTHGLSFLKHCDQIIVIKDGQITESGTYHDLLKSSGELSEIIEEYLIKQQSTTDIGDEQNDDEIMDVLDELEKIHPEKSKLLSARRVTSESESSGKIISPQKESSTAITFQKIIPSTKIIEKEEVFTGKVKFGVYLEYVRAVGWISFTFFLFIYLFASVLGFACNLWLAKWSDKAEEIQKGNSTFSNETTLNLIIYTSLGIAQAFTVAFGSVIMAIGMIKASRKLHKTMLTSVLRSPMSWFDITPLGRIMNRFGKDVDSLDSEIPRSFASFLRTLLASAEILAMISYATPQFMLCIVPLAIFYGLVLVCFESVQGASSIRAYNCVDRFLTESQKRVDNNMVIYFSSIVANRWLAVRLELVGNFIIFFSAFSAVLFRYSDHVTAGLVGLSVSYALSVTQVLNWAVRMASELETNIVSVERIKEYKETPNEAALETSPEVFKEIKGEFWPEHGEIQIDNLQLRYRQNLDLVLKDVNAHILPHEKIGIVGRTGAGKSSLVLALFRLVEPASGRIIIDGIDISKLGLRHLRSRLTIVPQDPVLFSGTFRDNLDPFSKYSDERIWSALKLTYLDEFVNSLPDKLNNKISEGGGNLSVGQRQLICLARAVLRQSKILVLDEAAASVDLETDHLIQQTIRRQFVDCTVLTIAHRLHSVLDSTRILVFSEGRVAEFDTPINLFSRQDSLFHSLAIDAGINNLFDVKNSEEKEE</sequence>
<feature type="domain" description="ABC transmembrane type-1" evidence="13">
    <location>
        <begin position="994"/>
        <end position="1255"/>
    </location>
</feature>
<feature type="domain" description="ABC transporter" evidence="12">
    <location>
        <begin position="664"/>
        <end position="887"/>
    </location>
</feature>
<feature type="transmembrane region" description="Helical" evidence="11">
    <location>
        <begin position="331"/>
        <end position="352"/>
    </location>
</feature>
<evidence type="ECO:0000256" key="7">
    <source>
        <dbReference type="ARBA" id="ARBA00022741"/>
    </source>
</evidence>